<gene>
    <name evidence="1" type="ORF">CR513_49856</name>
</gene>
<sequence>MDVKNAFLHADLKEEVYIKLPYDLIQLARLTNSTHVDTPLEINVKYRREEGDILDNLTLYYKLLGSLIYVTITRPDISFVVTLLASSCNLHDISIFQQYNESLDIFLDSQNSVSKSSIEAEYRAMFTTCSEIIWLPYRVYHERTKHIEVDCHSIQEVYDCRVINLAHVSTSIQTTNIFTKSLIRQWHNFLLNKLMLVDLPASI</sequence>
<dbReference type="Proteomes" id="UP000257109">
    <property type="component" value="Unassembled WGS sequence"/>
</dbReference>
<protein>
    <recommendedName>
        <fullName evidence="3">Reverse transcriptase Ty1/copia-type domain-containing protein</fullName>
    </recommendedName>
</protein>
<organism evidence="1 2">
    <name type="scientific">Mucuna pruriens</name>
    <name type="common">Velvet bean</name>
    <name type="synonym">Dolichos pruriens</name>
    <dbReference type="NCBI Taxonomy" id="157652"/>
    <lineage>
        <taxon>Eukaryota</taxon>
        <taxon>Viridiplantae</taxon>
        <taxon>Streptophyta</taxon>
        <taxon>Embryophyta</taxon>
        <taxon>Tracheophyta</taxon>
        <taxon>Spermatophyta</taxon>
        <taxon>Magnoliopsida</taxon>
        <taxon>eudicotyledons</taxon>
        <taxon>Gunneridae</taxon>
        <taxon>Pentapetalae</taxon>
        <taxon>rosids</taxon>
        <taxon>fabids</taxon>
        <taxon>Fabales</taxon>
        <taxon>Fabaceae</taxon>
        <taxon>Papilionoideae</taxon>
        <taxon>50 kb inversion clade</taxon>
        <taxon>NPAAA clade</taxon>
        <taxon>indigoferoid/millettioid clade</taxon>
        <taxon>Phaseoleae</taxon>
        <taxon>Mucuna</taxon>
    </lineage>
</organism>
<evidence type="ECO:0008006" key="3">
    <source>
        <dbReference type="Google" id="ProtNLM"/>
    </source>
</evidence>
<keyword evidence="2" id="KW-1185">Reference proteome</keyword>
<evidence type="ECO:0000313" key="1">
    <source>
        <dbReference type="EMBL" id="RDX70852.1"/>
    </source>
</evidence>
<dbReference type="CDD" id="cd09272">
    <property type="entry name" value="RNase_HI_RT_Ty1"/>
    <property type="match status" value="1"/>
</dbReference>
<dbReference type="OrthoDB" id="414945at2759"/>
<dbReference type="PANTHER" id="PTHR11439:SF497">
    <property type="entry name" value="CYSTEINE-RICH RLK (RECEPTOR-LIKE PROTEIN KINASE) 8"/>
    <property type="match status" value="1"/>
</dbReference>
<dbReference type="EMBL" id="QJKJ01011554">
    <property type="protein sequence ID" value="RDX70852.1"/>
    <property type="molecule type" value="Genomic_DNA"/>
</dbReference>
<accession>A0A371EXT0</accession>
<proteinExistence type="predicted"/>
<evidence type="ECO:0000313" key="2">
    <source>
        <dbReference type="Proteomes" id="UP000257109"/>
    </source>
</evidence>
<reference evidence="1" key="1">
    <citation type="submission" date="2018-05" db="EMBL/GenBank/DDBJ databases">
        <title>Draft genome of Mucuna pruriens seed.</title>
        <authorList>
            <person name="Nnadi N.E."/>
            <person name="Vos R."/>
            <person name="Hasami M.H."/>
            <person name="Devisetty U.K."/>
            <person name="Aguiy J.C."/>
        </authorList>
    </citation>
    <scope>NUCLEOTIDE SEQUENCE [LARGE SCALE GENOMIC DNA]</scope>
    <source>
        <strain evidence="1">JCA_2017</strain>
    </source>
</reference>
<dbReference type="AlphaFoldDB" id="A0A371EXT0"/>
<name>A0A371EXT0_MUCPR</name>
<comment type="caution">
    <text evidence="1">The sequence shown here is derived from an EMBL/GenBank/DDBJ whole genome shotgun (WGS) entry which is preliminary data.</text>
</comment>
<feature type="non-terminal residue" evidence="1">
    <location>
        <position position="1"/>
    </location>
</feature>
<dbReference type="PANTHER" id="PTHR11439">
    <property type="entry name" value="GAG-POL-RELATED RETROTRANSPOSON"/>
    <property type="match status" value="1"/>
</dbReference>